<dbReference type="GeneID" id="100123053"/>
<sequence length="227" mass="26219">MRSYNLLIKIFMAVLVLVIFWQISNLWKSATPEKSELEKLIEKQQIQPVVVTVFYEALCPDSRSFIKHQLKPTFDKIEDYIDVNLIPYGKAETIVTSDDYEFKCQHGETECEANMIHACAIHKVLNSRRRLELVECMISNNMHPQAILETCAKGMDELKDIVQCSKSMEGRKMLKRFGDLTKSLDPRVSFIPTITLDHEIDNQILILKNLLRQVCQRLDSPPSECKS</sequence>
<dbReference type="Pfam" id="PF03227">
    <property type="entry name" value="GILT"/>
    <property type="match status" value="1"/>
</dbReference>
<dbReference type="PANTHER" id="PTHR13234">
    <property type="entry name" value="GAMMA-INTERFERON INDUCIBLE LYSOSOMAL THIOL REDUCTASE GILT"/>
    <property type="match status" value="1"/>
</dbReference>
<dbReference type="PANTHER" id="PTHR13234:SF71">
    <property type="entry name" value="GAMMA-INTERFERON-INDUCIBLE LYSOSOMAL THIOL REDUCTASE-LIKE PROTEIN"/>
    <property type="match status" value="1"/>
</dbReference>
<comment type="similarity">
    <text evidence="1">Belongs to the GILT family.</text>
</comment>
<evidence type="ECO:0000313" key="5">
    <source>
        <dbReference type="Proteomes" id="UP000002358"/>
    </source>
</evidence>
<proteinExistence type="inferred from homology"/>
<dbReference type="RefSeq" id="XP_032455542.1">
    <property type="nucleotide sequence ID" value="XM_032599651.1"/>
</dbReference>
<dbReference type="SMR" id="A0A7M7QYB3"/>
<evidence type="ECO:0000313" key="4">
    <source>
        <dbReference type="EnsemblMetazoa" id="XP_032455542"/>
    </source>
</evidence>
<keyword evidence="2" id="KW-0325">Glycoprotein</keyword>
<dbReference type="FunCoup" id="A0A7M7QYB3">
    <property type="interactions" value="27"/>
</dbReference>
<dbReference type="OMA" id="SHKEVCF"/>
<evidence type="ECO:0000256" key="2">
    <source>
        <dbReference type="ARBA" id="ARBA00023180"/>
    </source>
</evidence>
<evidence type="ECO:0000256" key="1">
    <source>
        <dbReference type="ARBA" id="ARBA00005679"/>
    </source>
</evidence>
<feature type="transmembrane region" description="Helical" evidence="3">
    <location>
        <begin position="6"/>
        <end position="27"/>
    </location>
</feature>
<keyword evidence="3" id="KW-0812">Transmembrane</keyword>
<accession>A0A7M7QYB3</accession>
<dbReference type="Proteomes" id="UP000002358">
    <property type="component" value="Chromosome 4"/>
</dbReference>
<dbReference type="InParanoid" id="A0A7M7QYB3"/>
<keyword evidence="3" id="KW-1133">Transmembrane helix</keyword>
<evidence type="ECO:0000256" key="3">
    <source>
        <dbReference type="SAM" id="Phobius"/>
    </source>
</evidence>
<dbReference type="EnsemblMetazoa" id="XM_032599651">
    <property type="protein sequence ID" value="XP_032455542"/>
    <property type="gene ID" value="LOC100123053"/>
</dbReference>
<dbReference type="InterPro" id="IPR004911">
    <property type="entry name" value="Interferon-induced_GILT"/>
</dbReference>
<name>A0A7M7QYB3_NASVI</name>
<dbReference type="OrthoDB" id="958254at2759"/>
<dbReference type="GO" id="GO:0016671">
    <property type="term" value="F:oxidoreductase activity, acting on a sulfur group of donors, disulfide as acceptor"/>
    <property type="evidence" value="ECO:0007669"/>
    <property type="project" value="InterPro"/>
</dbReference>
<keyword evidence="5" id="KW-1185">Reference proteome</keyword>
<reference evidence="4" key="1">
    <citation type="submission" date="2021-01" db="UniProtKB">
        <authorList>
            <consortium name="EnsemblMetazoa"/>
        </authorList>
    </citation>
    <scope>IDENTIFICATION</scope>
</reference>
<dbReference type="KEGG" id="nvi:100123053"/>
<organism evidence="4 5">
    <name type="scientific">Nasonia vitripennis</name>
    <name type="common">Parasitic wasp</name>
    <dbReference type="NCBI Taxonomy" id="7425"/>
    <lineage>
        <taxon>Eukaryota</taxon>
        <taxon>Metazoa</taxon>
        <taxon>Ecdysozoa</taxon>
        <taxon>Arthropoda</taxon>
        <taxon>Hexapoda</taxon>
        <taxon>Insecta</taxon>
        <taxon>Pterygota</taxon>
        <taxon>Neoptera</taxon>
        <taxon>Endopterygota</taxon>
        <taxon>Hymenoptera</taxon>
        <taxon>Apocrita</taxon>
        <taxon>Proctotrupomorpha</taxon>
        <taxon>Chalcidoidea</taxon>
        <taxon>Pteromalidae</taxon>
        <taxon>Pteromalinae</taxon>
        <taxon>Nasonia</taxon>
    </lineage>
</organism>
<keyword evidence="3" id="KW-0472">Membrane</keyword>
<protein>
    <submittedName>
        <fullName evidence="4">Uncharacterized protein</fullName>
    </submittedName>
</protein>
<dbReference type="AlphaFoldDB" id="A0A7M7QYB3"/>